<dbReference type="Proteomes" id="UP000593605">
    <property type="component" value="Chromosome"/>
</dbReference>
<organism evidence="2 3">
    <name type="scientific">Cruoricaptor ignavus</name>
    <dbReference type="NCBI Taxonomy" id="1118202"/>
    <lineage>
        <taxon>Bacteria</taxon>
        <taxon>Pseudomonadati</taxon>
        <taxon>Bacteroidota</taxon>
        <taxon>Flavobacteriia</taxon>
        <taxon>Flavobacteriales</taxon>
        <taxon>Weeksellaceae</taxon>
        <taxon>Cruoricaptor</taxon>
    </lineage>
</organism>
<sequence>MEDLSKPLWQLTIGEFVELLDSKIPSTKTEEADSETLNKNYVYGLAGLAKILGCSKNHASKLKSTGMFDEAIIQNGRKIIIDSEKVLKLFNKNL</sequence>
<accession>A0A1M6EX20</accession>
<dbReference type="Pfam" id="PF12964">
    <property type="entry name" value="DUF3853"/>
    <property type="match status" value="1"/>
</dbReference>
<evidence type="ECO:0000313" key="1">
    <source>
        <dbReference type="EMBL" id="QOR73716.1"/>
    </source>
</evidence>
<dbReference type="RefSeq" id="WP_073179589.1">
    <property type="nucleotide sequence ID" value="NZ_CP063145.1"/>
</dbReference>
<dbReference type="AlphaFoldDB" id="A0A1M6EX20"/>
<reference evidence="1 4" key="2">
    <citation type="submission" date="2020-10" db="EMBL/GenBank/DDBJ databases">
        <title>Complete genome of Cruoricapor ignavus strain M1214 isolated from the blood culture of a febrile patient.</title>
        <authorList>
            <person name="Guglielmino C.J.D."/>
        </authorList>
    </citation>
    <scope>NUCLEOTIDE SEQUENCE [LARGE SCALE GENOMIC DNA]</scope>
    <source>
        <strain evidence="1 4">M1214</strain>
    </source>
</reference>
<proteinExistence type="predicted"/>
<name>A0A1M6EX20_9FLAO</name>
<evidence type="ECO:0000313" key="3">
    <source>
        <dbReference type="Proteomes" id="UP000184335"/>
    </source>
</evidence>
<dbReference type="Proteomes" id="UP000184335">
    <property type="component" value="Unassembled WGS sequence"/>
</dbReference>
<dbReference type="STRING" id="1118202.SAMN05443429_10620"/>
<keyword evidence="3" id="KW-1185">Reference proteome</keyword>
<gene>
    <name evidence="1" type="ORF">IMZ16_09420</name>
    <name evidence="2" type="ORF">SAMN05443429_10620</name>
</gene>
<evidence type="ECO:0000313" key="4">
    <source>
        <dbReference type="Proteomes" id="UP000593605"/>
    </source>
</evidence>
<dbReference type="EMBL" id="CP063145">
    <property type="protein sequence ID" value="QOR73716.1"/>
    <property type="molecule type" value="Genomic_DNA"/>
</dbReference>
<dbReference type="OrthoDB" id="1151565at2"/>
<evidence type="ECO:0000313" key="2">
    <source>
        <dbReference type="EMBL" id="SHI89956.1"/>
    </source>
</evidence>
<reference evidence="2 3" key="1">
    <citation type="submission" date="2016-11" db="EMBL/GenBank/DDBJ databases">
        <authorList>
            <person name="Jaros S."/>
            <person name="Januszkiewicz K."/>
            <person name="Wedrychowicz H."/>
        </authorList>
    </citation>
    <scope>NUCLEOTIDE SEQUENCE [LARGE SCALE GENOMIC DNA]</scope>
    <source>
        <strain evidence="2 3">DSM 25479</strain>
    </source>
</reference>
<protein>
    <submittedName>
        <fullName evidence="1">DUF3853 family protein</fullName>
    </submittedName>
</protein>
<dbReference type="EMBL" id="FQYI01000006">
    <property type="protein sequence ID" value="SHI89956.1"/>
    <property type="molecule type" value="Genomic_DNA"/>
</dbReference>
<dbReference type="InterPro" id="IPR024363">
    <property type="entry name" value="DUF3853"/>
</dbReference>
<dbReference type="KEGG" id="civ:IMZ16_09420"/>